<dbReference type="SUPFAM" id="SSF50129">
    <property type="entry name" value="GroES-like"/>
    <property type="match status" value="1"/>
</dbReference>
<keyword evidence="5 7" id="KW-0560">Oxidoreductase</keyword>
<dbReference type="SUPFAM" id="SSF51735">
    <property type="entry name" value="NAD(P)-binding Rossmann-fold domains"/>
    <property type="match status" value="1"/>
</dbReference>
<comment type="similarity">
    <text evidence="2">Belongs to the zinc-containing alcohol dehydrogenase family.</text>
</comment>
<dbReference type="Gene3D" id="3.40.50.720">
    <property type="entry name" value="NAD(P)-binding Rossmann-like Domain"/>
    <property type="match status" value="1"/>
</dbReference>
<evidence type="ECO:0000256" key="1">
    <source>
        <dbReference type="ARBA" id="ARBA00001947"/>
    </source>
</evidence>
<gene>
    <name evidence="7" type="ORF">J2S45_001897</name>
</gene>
<evidence type="ECO:0000259" key="6">
    <source>
        <dbReference type="SMART" id="SM00829"/>
    </source>
</evidence>
<dbReference type="InterPro" id="IPR011032">
    <property type="entry name" value="GroES-like_sf"/>
</dbReference>
<dbReference type="Pfam" id="PF08240">
    <property type="entry name" value="ADH_N"/>
    <property type="match status" value="1"/>
</dbReference>
<dbReference type="RefSeq" id="WP_307635242.1">
    <property type="nucleotide sequence ID" value="NZ_JAUSQL010000001.1"/>
</dbReference>
<dbReference type="InterPro" id="IPR036291">
    <property type="entry name" value="NAD(P)-bd_dom_sf"/>
</dbReference>
<evidence type="ECO:0000256" key="4">
    <source>
        <dbReference type="ARBA" id="ARBA00022833"/>
    </source>
</evidence>
<organism evidence="7 8">
    <name type="scientific">Trueperella abortisuis</name>
    <dbReference type="NCBI Taxonomy" id="445930"/>
    <lineage>
        <taxon>Bacteria</taxon>
        <taxon>Bacillati</taxon>
        <taxon>Actinomycetota</taxon>
        <taxon>Actinomycetes</taxon>
        <taxon>Actinomycetales</taxon>
        <taxon>Actinomycetaceae</taxon>
        <taxon>Trueperella</taxon>
    </lineage>
</organism>
<keyword evidence="3" id="KW-0479">Metal-binding</keyword>
<feature type="domain" description="Enoyl reductase (ER)" evidence="6">
    <location>
        <begin position="8"/>
        <end position="331"/>
    </location>
</feature>
<evidence type="ECO:0000256" key="3">
    <source>
        <dbReference type="ARBA" id="ARBA00022723"/>
    </source>
</evidence>
<dbReference type="InterPro" id="IPR020843">
    <property type="entry name" value="ER"/>
</dbReference>
<dbReference type="Proteomes" id="UP001230145">
    <property type="component" value="Unassembled WGS sequence"/>
</dbReference>
<protein>
    <submittedName>
        <fullName evidence="7">L-idonate 5-dehydrogenase</fullName>
        <ecNumber evidence="7">1.1.1.264</ecNumber>
    </submittedName>
</protein>
<accession>A0ABT9PKG1</accession>
<dbReference type="GO" id="GO:0050572">
    <property type="term" value="F:L-idonate 5-dehydrogenase [NAD(P)+] activity"/>
    <property type="evidence" value="ECO:0007669"/>
    <property type="project" value="UniProtKB-EC"/>
</dbReference>
<dbReference type="EMBL" id="JAUSQL010000001">
    <property type="protein sequence ID" value="MDP9833218.1"/>
    <property type="molecule type" value="Genomic_DNA"/>
</dbReference>
<evidence type="ECO:0000313" key="7">
    <source>
        <dbReference type="EMBL" id="MDP9833218.1"/>
    </source>
</evidence>
<evidence type="ECO:0000313" key="8">
    <source>
        <dbReference type="Proteomes" id="UP001230145"/>
    </source>
</evidence>
<dbReference type="EC" id="1.1.1.264" evidence="7"/>
<dbReference type="InterPro" id="IPR013154">
    <property type="entry name" value="ADH-like_N"/>
</dbReference>
<dbReference type="SMART" id="SM00829">
    <property type="entry name" value="PKS_ER"/>
    <property type="match status" value="1"/>
</dbReference>
<dbReference type="Gene3D" id="3.90.180.10">
    <property type="entry name" value="Medium-chain alcohol dehydrogenases, catalytic domain"/>
    <property type="match status" value="1"/>
</dbReference>
<sequence length="334" mass="35037">MKAVRIHGKDDLRIEEVPTPQAGDGQILIRVSHAGICGSDLHYYFQGANGAFVVREPLIPGHELSGVVAHDPSGTYAEGQKVTVHPARFGTPSQKYGRHLWPNGSYLGSASTWPHTQGGMSEYLLVEDFMVVPVPDDMELTTAALAEPFAVGLHAINVGGGVEGRKVLVSGAGPIGLLAAAGAKAKGAAEVWVCDVLDGPLARAKALGVDRVVRTDVEHLPDFYFDTVLECSGVPAAINTAFEAIERGGIAVQVGMLPAGPQPIALATIISKEVQLRPTFRFDDEITDAVALLAARPEIADVVVTHTFPADDAAAAFAIAKNSQESGKVLVALS</sequence>
<evidence type="ECO:0000256" key="5">
    <source>
        <dbReference type="ARBA" id="ARBA00023002"/>
    </source>
</evidence>
<name>A0ABT9PKG1_9ACTO</name>
<proteinExistence type="inferred from homology"/>
<reference evidence="7 8" key="1">
    <citation type="submission" date="2023-07" db="EMBL/GenBank/DDBJ databases">
        <title>Sequencing the genomes of 1000 actinobacteria strains.</title>
        <authorList>
            <person name="Klenk H.-P."/>
        </authorList>
    </citation>
    <scope>NUCLEOTIDE SEQUENCE [LARGE SCALE GENOMIC DNA]</scope>
    <source>
        <strain evidence="7 8">DSM 19515</strain>
    </source>
</reference>
<evidence type="ECO:0000256" key="2">
    <source>
        <dbReference type="ARBA" id="ARBA00008072"/>
    </source>
</evidence>
<comment type="caution">
    <text evidence="7">The sequence shown here is derived from an EMBL/GenBank/DDBJ whole genome shotgun (WGS) entry which is preliminary data.</text>
</comment>
<dbReference type="Pfam" id="PF00107">
    <property type="entry name" value="ADH_zinc_N"/>
    <property type="match status" value="1"/>
</dbReference>
<dbReference type="PANTHER" id="PTHR43161">
    <property type="entry name" value="SORBITOL DEHYDROGENASE"/>
    <property type="match status" value="1"/>
</dbReference>
<keyword evidence="8" id="KW-1185">Reference proteome</keyword>
<comment type="cofactor">
    <cofactor evidence="1">
        <name>Zn(2+)</name>
        <dbReference type="ChEBI" id="CHEBI:29105"/>
    </cofactor>
</comment>
<dbReference type="PANTHER" id="PTHR43161:SF9">
    <property type="entry name" value="SORBITOL DEHYDROGENASE"/>
    <property type="match status" value="1"/>
</dbReference>
<keyword evidence="4" id="KW-0862">Zinc</keyword>
<dbReference type="InterPro" id="IPR013149">
    <property type="entry name" value="ADH-like_C"/>
</dbReference>